<proteinExistence type="predicted"/>
<dbReference type="OMA" id="IWGKMPP"/>
<dbReference type="GO" id="GO:1990116">
    <property type="term" value="P:ribosome-associated ubiquitin-dependent protein catabolic process"/>
    <property type="evidence" value="ECO:0007669"/>
    <property type="project" value="TreeGrafter"/>
</dbReference>
<feature type="region of interest" description="Disordered" evidence="1">
    <location>
        <begin position="778"/>
        <end position="803"/>
    </location>
</feature>
<evidence type="ECO:0000256" key="1">
    <source>
        <dbReference type="SAM" id="MobiDB-lite"/>
    </source>
</evidence>
<feature type="compositionally biased region" description="Basic and acidic residues" evidence="1">
    <location>
        <begin position="117"/>
        <end position="131"/>
    </location>
</feature>
<sequence>MPPRLNKRQLREQEELEALKIDDKQDAEEQSESSTSVSPMAPSKPALGGFAALMANEGEESSEEDVAQTRSTKSKKARELYPFFLPDFANIVEQKKGKKKKAPAATSAVPSPAPESHAPEPVHDAGAEQDTHTPSGPSKKERKALKKQKAKEKQNDRMDDVDKALAELSLKYPDLKQQLATSAEVASSPAAARTLAALLGVSLQHLDSEAELRKFFGSKVISAAKSGSSSGPARQSVLQRSNLTRPQPTWWPAQLREGLSVRVLTAEELDVGLRRHGWQPLHGEKFWTVEYSKKYRAVTFEFMRTVLSGDPEGFYQLLRALPYHADTLLQLSEVYHHREEHSTAADFVDRALFTYERAFVGAFNFTSGANRLDFDHVENRPFFLALHRQITDLQRRGCVRTAFEFARLMYALDPWSDPHGAILHLEYLAIKTGMTQWLIDLWDLFEPDVEKEIKDGKSPYLRRLVPNIMPGMAYSRALALFIREEASHEDHERSTEALKDAITKFPPVVPLLADKADISLSGDIRGHPAFRIHPDASMLLSDSLAIFHLLSHLYAQRAASLWKPAARAAWFAKTVASVYNTLLTASPAPPKLFHARFSFPALAYSIYRHLLVNEPTCRSLFPFIPRKIVDTRSLACDPLPPTTRASEYDAEFFRGVEDVLAARPRSRRQEARLMERLVPDGALRGQLLDFWNAHPALAQRFPGGIVQFAQVAEQMPEVLEDMMAALAGAGGDEFQQREGEMPGGLGGEFMVNFVDPEDVEEAEDVEDLPVQPVRAVNQAAHAQEEIEEDEDEEDEEEQAVAPLPVRFVRSLVSRFWGGGANNAADSSDEDDQLRDTEGVD</sequence>
<feature type="compositionally biased region" description="Acidic residues" evidence="1">
    <location>
        <begin position="785"/>
        <end position="798"/>
    </location>
</feature>
<evidence type="ECO:0000313" key="3">
    <source>
        <dbReference type="Proteomes" id="UP000184267"/>
    </source>
</evidence>
<accession>A0A1M2VQD4</accession>
<dbReference type="Pfam" id="PF04910">
    <property type="entry name" value="Tcf25"/>
    <property type="match status" value="1"/>
</dbReference>
<evidence type="ECO:0000313" key="2">
    <source>
        <dbReference type="EMBL" id="OJT09712.1"/>
    </source>
</evidence>
<feature type="compositionally biased region" description="Low complexity" evidence="1">
    <location>
        <begin position="103"/>
        <end position="116"/>
    </location>
</feature>
<dbReference type="STRING" id="154538.A0A1M2VQD4"/>
<dbReference type="GO" id="GO:0072344">
    <property type="term" value="P:rescue of stalled ribosome"/>
    <property type="evidence" value="ECO:0007669"/>
    <property type="project" value="TreeGrafter"/>
</dbReference>
<protein>
    <submittedName>
        <fullName evidence="2">Transcription factor 25</fullName>
    </submittedName>
</protein>
<dbReference type="AlphaFoldDB" id="A0A1M2VQD4"/>
<dbReference type="PANTHER" id="PTHR22684">
    <property type="entry name" value="NULP1-RELATED"/>
    <property type="match status" value="1"/>
</dbReference>
<dbReference type="PANTHER" id="PTHR22684:SF0">
    <property type="entry name" value="RIBOSOME QUALITY CONTROL COMPLEX SUBUNIT TCF25"/>
    <property type="match status" value="1"/>
</dbReference>
<dbReference type="InterPro" id="IPR006994">
    <property type="entry name" value="TCF25/Rqc1"/>
</dbReference>
<dbReference type="EMBL" id="MNAD01000883">
    <property type="protein sequence ID" value="OJT09712.1"/>
    <property type="molecule type" value="Genomic_DNA"/>
</dbReference>
<gene>
    <name evidence="2" type="ORF">TRAPUB_13817</name>
</gene>
<dbReference type="OrthoDB" id="205993at2759"/>
<feature type="compositionally biased region" description="Acidic residues" evidence="1">
    <location>
        <begin position="57"/>
        <end position="66"/>
    </location>
</feature>
<name>A0A1M2VQD4_TRAPU</name>
<reference evidence="2 3" key="1">
    <citation type="submission" date="2016-10" db="EMBL/GenBank/DDBJ databases">
        <title>Genome sequence of the basidiomycete white-rot fungus Trametes pubescens.</title>
        <authorList>
            <person name="Makela M.R."/>
            <person name="Granchi Z."/>
            <person name="Peng M."/>
            <person name="De Vries R.P."/>
            <person name="Grigoriev I."/>
            <person name="Riley R."/>
            <person name="Hilden K."/>
        </authorList>
    </citation>
    <scope>NUCLEOTIDE SEQUENCE [LARGE SCALE GENOMIC DNA]</scope>
    <source>
        <strain evidence="2 3">FBCC735</strain>
    </source>
</reference>
<dbReference type="GO" id="GO:1990112">
    <property type="term" value="C:RQC complex"/>
    <property type="evidence" value="ECO:0007669"/>
    <property type="project" value="TreeGrafter"/>
</dbReference>
<comment type="caution">
    <text evidence="2">The sequence shown here is derived from an EMBL/GenBank/DDBJ whole genome shotgun (WGS) entry which is preliminary data.</text>
</comment>
<organism evidence="2 3">
    <name type="scientific">Trametes pubescens</name>
    <name type="common">White-rot fungus</name>
    <dbReference type="NCBI Taxonomy" id="154538"/>
    <lineage>
        <taxon>Eukaryota</taxon>
        <taxon>Fungi</taxon>
        <taxon>Dikarya</taxon>
        <taxon>Basidiomycota</taxon>
        <taxon>Agaricomycotina</taxon>
        <taxon>Agaricomycetes</taxon>
        <taxon>Polyporales</taxon>
        <taxon>Polyporaceae</taxon>
        <taxon>Trametes</taxon>
    </lineage>
</organism>
<feature type="region of interest" description="Disordered" evidence="1">
    <location>
        <begin position="17"/>
        <end position="79"/>
    </location>
</feature>
<feature type="region of interest" description="Disordered" evidence="1">
    <location>
        <begin position="94"/>
        <end position="159"/>
    </location>
</feature>
<feature type="compositionally biased region" description="Basic residues" evidence="1">
    <location>
        <begin position="140"/>
        <end position="150"/>
    </location>
</feature>
<keyword evidence="3" id="KW-1185">Reference proteome</keyword>
<dbReference type="Proteomes" id="UP000184267">
    <property type="component" value="Unassembled WGS sequence"/>
</dbReference>
<feature type="region of interest" description="Disordered" evidence="1">
    <location>
        <begin position="818"/>
        <end position="840"/>
    </location>
</feature>